<comment type="caution">
    <text evidence="2">The sequence shown here is derived from an EMBL/GenBank/DDBJ whole genome shotgun (WGS) entry which is preliminary data.</text>
</comment>
<accession>A0A060S890</accession>
<gene>
    <name evidence="2" type="ORF">BN946_scf184798.g12</name>
</gene>
<name>A0A060S890_PYCCI</name>
<organism evidence="2 3">
    <name type="scientific">Pycnoporus cinnabarinus</name>
    <name type="common">Cinnabar-red polypore</name>
    <name type="synonym">Trametes cinnabarina</name>
    <dbReference type="NCBI Taxonomy" id="5643"/>
    <lineage>
        <taxon>Eukaryota</taxon>
        <taxon>Fungi</taxon>
        <taxon>Dikarya</taxon>
        <taxon>Basidiomycota</taxon>
        <taxon>Agaricomycotina</taxon>
        <taxon>Agaricomycetes</taxon>
        <taxon>Polyporales</taxon>
        <taxon>Polyporaceae</taxon>
        <taxon>Trametes</taxon>
    </lineage>
</organism>
<dbReference type="AlphaFoldDB" id="A0A060S890"/>
<evidence type="ECO:0000313" key="3">
    <source>
        <dbReference type="Proteomes" id="UP000029665"/>
    </source>
</evidence>
<feature type="transmembrane region" description="Helical" evidence="1">
    <location>
        <begin position="12"/>
        <end position="29"/>
    </location>
</feature>
<keyword evidence="1" id="KW-0472">Membrane</keyword>
<keyword evidence="1" id="KW-0812">Transmembrane</keyword>
<dbReference type="OMA" id="AWTLTVH"/>
<dbReference type="HOGENOM" id="CLU_1152265_0_0_1"/>
<sequence length="241" mass="27036">MASLTFAVKFSMTFLLIGLHIALFFLFVLSLSMRTGGNTEAIALGIEVVQLILLPIRLYFYIRYRDTPSRLKHERTFFLCMWLIGLTGTVWISIHSPNLLDAFAKLPHPDVAAIVTITFAWLAWTLTVHLLWISLQDANDAADDEEEPVAWPAYTSPPPIGRPKRISAKIVAVAHGSDPLLWARKKTRHAHGARPGCAQVPDQPRVGVQPAMPTYDPHDRQPGLPPQMKTTYNQWYMGEAV</sequence>
<protein>
    <submittedName>
        <fullName evidence="2">Uncharacterized protein</fullName>
    </submittedName>
</protein>
<evidence type="ECO:0000313" key="2">
    <source>
        <dbReference type="EMBL" id="CDO70697.1"/>
    </source>
</evidence>
<feature type="transmembrane region" description="Helical" evidence="1">
    <location>
        <begin position="76"/>
        <end position="94"/>
    </location>
</feature>
<evidence type="ECO:0000256" key="1">
    <source>
        <dbReference type="SAM" id="Phobius"/>
    </source>
</evidence>
<dbReference type="OrthoDB" id="2732823at2759"/>
<keyword evidence="3" id="KW-1185">Reference proteome</keyword>
<keyword evidence="1" id="KW-1133">Transmembrane helix</keyword>
<feature type="transmembrane region" description="Helical" evidence="1">
    <location>
        <begin position="41"/>
        <end position="64"/>
    </location>
</feature>
<dbReference type="Proteomes" id="UP000029665">
    <property type="component" value="Unassembled WGS sequence"/>
</dbReference>
<feature type="transmembrane region" description="Helical" evidence="1">
    <location>
        <begin position="114"/>
        <end position="133"/>
    </location>
</feature>
<proteinExistence type="predicted"/>
<dbReference type="EMBL" id="CCBP010000092">
    <property type="protein sequence ID" value="CDO70697.1"/>
    <property type="molecule type" value="Genomic_DNA"/>
</dbReference>
<reference evidence="2" key="1">
    <citation type="submission" date="2014-01" db="EMBL/GenBank/DDBJ databases">
        <title>The genome of the white-rot fungus Pycnoporus cinnabarinus: a basidiomycete model with a versatile arsenal for lignocellulosic biomass breakdown.</title>
        <authorList>
            <person name="Levasseur A."/>
            <person name="Lomascolo A."/>
            <person name="Ruiz-Duenas F.J."/>
            <person name="Uzan E."/>
            <person name="Piumi F."/>
            <person name="Kues U."/>
            <person name="Ram A.F.J."/>
            <person name="Murat C."/>
            <person name="Haon M."/>
            <person name="Benoit I."/>
            <person name="Arfi Y."/>
            <person name="Chevret D."/>
            <person name="Drula E."/>
            <person name="Kwon M.J."/>
            <person name="Gouret P."/>
            <person name="Lesage-Meessen L."/>
            <person name="Lombard V."/>
            <person name="Mariette J."/>
            <person name="Noirot C."/>
            <person name="Park J."/>
            <person name="Patyshakuliyeva A."/>
            <person name="Wieneger R.A.B."/>
            <person name="Wosten H.A.B."/>
            <person name="Martin F."/>
            <person name="Coutinho P.M."/>
            <person name="de Vries R."/>
            <person name="Martinez A.T."/>
            <person name="Klopp C."/>
            <person name="Pontarotti P."/>
            <person name="Henrissat B."/>
            <person name="Record E."/>
        </authorList>
    </citation>
    <scope>NUCLEOTIDE SEQUENCE [LARGE SCALE GENOMIC DNA]</scope>
    <source>
        <strain evidence="2">BRFM137</strain>
    </source>
</reference>